<gene>
    <name evidence="2" type="ORF">MEDL_14988</name>
</gene>
<dbReference type="OrthoDB" id="8060926at2759"/>
<proteinExistence type="predicted"/>
<dbReference type="Proteomes" id="UP000683360">
    <property type="component" value="Unassembled WGS sequence"/>
</dbReference>
<organism evidence="2 3">
    <name type="scientific">Mytilus edulis</name>
    <name type="common">Blue mussel</name>
    <dbReference type="NCBI Taxonomy" id="6550"/>
    <lineage>
        <taxon>Eukaryota</taxon>
        <taxon>Metazoa</taxon>
        <taxon>Spiralia</taxon>
        <taxon>Lophotrochozoa</taxon>
        <taxon>Mollusca</taxon>
        <taxon>Bivalvia</taxon>
        <taxon>Autobranchia</taxon>
        <taxon>Pteriomorphia</taxon>
        <taxon>Mytilida</taxon>
        <taxon>Mytiloidea</taxon>
        <taxon>Mytilidae</taxon>
        <taxon>Mytilinae</taxon>
        <taxon>Mytilus</taxon>
    </lineage>
</organism>
<protein>
    <submittedName>
        <fullName evidence="2">Uncharacterized protein</fullName>
    </submittedName>
</protein>
<reference evidence="2" key="1">
    <citation type="submission" date="2021-03" db="EMBL/GenBank/DDBJ databases">
        <authorList>
            <person name="Bekaert M."/>
        </authorList>
    </citation>
    <scope>NUCLEOTIDE SEQUENCE</scope>
</reference>
<dbReference type="EMBL" id="CAJPWZ010000742">
    <property type="protein sequence ID" value="CAG2200301.1"/>
    <property type="molecule type" value="Genomic_DNA"/>
</dbReference>
<name>A0A8S3QZF5_MYTED</name>
<evidence type="ECO:0000313" key="2">
    <source>
        <dbReference type="EMBL" id="CAG2200301.1"/>
    </source>
</evidence>
<evidence type="ECO:0000313" key="3">
    <source>
        <dbReference type="Proteomes" id="UP000683360"/>
    </source>
</evidence>
<dbReference type="PANTHER" id="PTHR47018">
    <property type="entry name" value="CXC DOMAIN-CONTAINING PROTEIN-RELATED"/>
    <property type="match status" value="1"/>
</dbReference>
<feature type="compositionally biased region" description="Polar residues" evidence="1">
    <location>
        <begin position="766"/>
        <end position="775"/>
    </location>
</feature>
<dbReference type="PANTHER" id="PTHR47018:SF2">
    <property type="entry name" value="TESMIN_TSO1-LIKE CXC DOMAIN-CONTAINING PROTEIN"/>
    <property type="match status" value="1"/>
</dbReference>
<accession>A0A8S3QZF5</accession>
<feature type="compositionally biased region" description="Basic and acidic residues" evidence="1">
    <location>
        <begin position="754"/>
        <end position="765"/>
    </location>
</feature>
<dbReference type="AlphaFoldDB" id="A0A8S3QZF5"/>
<comment type="caution">
    <text evidence="2">The sequence shown here is derived from an EMBL/GenBank/DDBJ whole genome shotgun (WGS) entry which is preliminary data.</text>
</comment>
<sequence>MLIADIIDKFTNSSTDCFNLLNKFGICVSKQTYERYQTQIVEERKSNSINSSKCQFQIASVDNINKRSSYAAVKSTDAHRGFDGTSIQLVIPKPSIELLPEEKQQYLKGHIYLYGKDEYRSINLFPNNDFKVISLYKSIAILMNYGLLTSERDNDGICISDIEKVMENCLTNTVMDQSLREILSDPYYLSDENFSKVSKFSPDEHINHELYLFNTRRESDLVDLAAVSFATGCCIYIYEINTNNPLNQNHLLLKKKINPMFLTNHSFHIMEVDGKYCPLINQRLYFDSGIFLMSKNITDVSDFRKYNGFHKKLSSIAAICTEVMKESEIQQFARNRKRKPEDLHFSNQSILNLESFVNKVTLEHSNSNRQESNLKKNFIVNDFEKSDSEIAVAQSCASTLLEYCFCKLPCPNSHSQSPGIQDFISKKTNNTLIEKSEVKYLSLLDEQCDNKDTVKHSLEILHQNLNVGQDINHLVVVGDGKTYDLLVKLKGEYGSELDWVLPFPGDWHILKNYQRMIMKLYLDAGLKDLGHYIIPDENLLEILDVNDFYDNDDNIFSYLHLKDKDIPLERCSKDRGRVNKYGNMLIELCKRSGIYICNGRLFADKHIGCTTCKDASLVDYLIMSPCMFDITSDFGIVDFNPMFSDVHNRLYFSFSFPSSNSLNNSHNHTINSNTYIRWDSTKTDDFTQVLTNDTGSSLQQLNDILNSIEIDTATSESVNGLVNDLGRVLLDTAETVFVEVHLVFDDQSPPLSPKDIERNRRDLKNETTSGVSFTKSSKLPSDWLKFLANRNNKKQLVLLISEQFLLLSQNAIKLNQTFVVGGGFDNSSLSKCVVQNEIRIIKNFQTNISEGDSRVWLHTEQTLCDTVLIYSPDNDTYNIGLPFIQTLDKQVFVQLTFKKDVIYLNMNKLIQSMKNDPDLQCLSNDNLDDIPSIFQMLYIVTGCDYVSFFRDHGKTSFYQIFFKYPDFITSNNIVKGWLGILSDSDNRENAGFLAFLHL</sequence>
<keyword evidence="3" id="KW-1185">Reference proteome</keyword>
<feature type="region of interest" description="Disordered" evidence="1">
    <location>
        <begin position="753"/>
        <end position="775"/>
    </location>
</feature>
<evidence type="ECO:0000256" key="1">
    <source>
        <dbReference type="SAM" id="MobiDB-lite"/>
    </source>
</evidence>